<dbReference type="SUPFAM" id="SSF53335">
    <property type="entry name" value="S-adenosyl-L-methionine-dependent methyltransferases"/>
    <property type="match status" value="1"/>
</dbReference>
<reference evidence="2 3" key="1">
    <citation type="submission" date="2015-09" db="EMBL/GenBank/DDBJ databases">
        <title>Genome sequence of Oxobacter pfennigii DSM 3222.</title>
        <authorList>
            <person name="Poehlein A."/>
            <person name="Bengelsdorf F.R."/>
            <person name="Schiel-Bengelsdorf B."/>
            <person name="Duerre P."/>
            <person name="Daniel R."/>
        </authorList>
    </citation>
    <scope>NUCLEOTIDE SEQUENCE [LARGE SCALE GENOMIC DNA]</scope>
    <source>
        <strain evidence="2 3">DSM 3222</strain>
    </source>
</reference>
<gene>
    <name evidence="2" type="ORF">OXPF_17610</name>
</gene>
<dbReference type="Gene3D" id="3.40.50.150">
    <property type="entry name" value="Vaccinia Virus protein VP39"/>
    <property type="match status" value="1"/>
</dbReference>
<comment type="caution">
    <text evidence="2">The sequence shown here is derived from an EMBL/GenBank/DDBJ whole genome shotgun (WGS) entry which is preliminary data.</text>
</comment>
<evidence type="ECO:0000313" key="2">
    <source>
        <dbReference type="EMBL" id="KPU44675.1"/>
    </source>
</evidence>
<dbReference type="InterPro" id="IPR006342">
    <property type="entry name" value="FkbM_mtfrase"/>
</dbReference>
<dbReference type="NCBIfam" id="TIGR01444">
    <property type="entry name" value="fkbM_fam"/>
    <property type="match status" value="1"/>
</dbReference>
<dbReference type="InterPro" id="IPR029063">
    <property type="entry name" value="SAM-dependent_MTases_sf"/>
</dbReference>
<dbReference type="OrthoDB" id="5329963at2"/>
<dbReference type="Pfam" id="PF05050">
    <property type="entry name" value="Methyltransf_21"/>
    <property type="match status" value="1"/>
</dbReference>
<proteinExistence type="predicted"/>
<protein>
    <recommendedName>
        <fullName evidence="1">Methyltransferase FkbM domain-containing protein</fullName>
    </recommendedName>
</protein>
<dbReference type="Proteomes" id="UP000050326">
    <property type="component" value="Unassembled WGS sequence"/>
</dbReference>
<sequence length="385" mass="43770">MSNFIDNVNKKSQSNKTRRFHDYKSPKAVFYGAGEHGVAACNSCLNFGFNVVAFCDSNKTGNIDVVVHGNTITLPIISPEKLKSEYSDAFVVVSVKNPMFEKEIIQKLMNIGIKEELILNYDDYKISHSDLYIKEMSGFSDSFLSGHLKGYEWSYNFFEDNISKNVIVNIACLRQGVKVDNIHTGGKQYFDLSINGYEFTEDEVVVDCGYFTGDTAQNFIRSVNNRFKKYYGFEISKYNLSRQKDYIVSDKRIVVVKKGCWSYATEFFASLDIDSSSRICNAETQRGAEGTTLSVVQTISLDSFFSTEPDIPTLIKMDIEGAELHALLGAKNIIQKHKPKLAISAYHKPEDIYELPRLIKELNPNYKFALRHYTNGLFETVLYAY</sequence>
<dbReference type="AlphaFoldDB" id="A0A0P8W9M0"/>
<keyword evidence="3" id="KW-1185">Reference proteome</keyword>
<dbReference type="STRING" id="36849.OXPF_17610"/>
<name>A0A0P8W9M0_9CLOT</name>
<accession>A0A0P8W9M0</accession>
<evidence type="ECO:0000313" key="3">
    <source>
        <dbReference type="Proteomes" id="UP000050326"/>
    </source>
</evidence>
<dbReference type="Gene3D" id="3.40.50.720">
    <property type="entry name" value="NAD(P)-binding Rossmann-like Domain"/>
    <property type="match status" value="1"/>
</dbReference>
<organism evidence="2 3">
    <name type="scientific">Oxobacter pfennigii</name>
    <dbReference type="NCBI Taxonomy" id="36849"/>
    <lineage>
        <taxon>Bacteria</taxon>
        <taxon>Bacillati</taxon>
        <taxon>Bacillota</taxon>
        <taxon>Clostridia</taxon>
        <taxon>Eubacteriales</taxon>
        <taxon>Clostridiaceae</taxon>
        <taxon>Oxobacter</taxon>
    </lineage>
</organism>
<dbReference type="RefSeq" id="WP_054874814.1">
    <property type="nucleotide sequence ID" value="NZ_LKET01000029.1"/>
</dbReference>
<dbReference type="EMBL" id="LKET01000029">
    <property type="protein sequence ID" value="KPU44675.1"/>
    <property type="molecule type" value="Genomic_DNA"/>
</dbReference>
<evidence type="ECO:0000259" key="1">
    <source>
        <dbReference type="Pfam" id="PF05050"/>
    </source>
</evidence>
<feature type="domain" description="Methyltransferase FkbM" evidence="1">
    <location>
        <begin position="207"/>
        <end position="361"/>
    </location>
</feature>